<dbReference type="PANTHER" id="PTHR30461">
    <property type="entry name" value="DNA-INVERTASE FROM LAMBDOID PROPHAGE"/>
    <property type="match status" value="1"/>
</dbReference>
<dbReference type="CDD" id="cd00338">
    <property type="entry name" value="Ser_Recombinase"/>
    <property type="match status" value="1"/>
</dbReference>
<dbReference type="InterPro" id="IPR011109">
    <property type="entry name" value="DNA_bind_recombinase_dom"/>
</dbReference>
<protein>
    <recommendedName>
        <fullName evidence="5">Recombinase family protein</fullName>
    </recommendedName>
</protein>
<reference evidence="3" key="1">
    <citation type="submission" date="2019-12" db="EMBL/GenBank/DDBJ databases">
        <title>Microbes associate with the intestines of laboratory mice.</title>
        <authorList>
            <person name="Navarre W."/>
            <person name="Wong E."/>
        </authorList>
    </citation>
    <scope>NUCLEOTIDE SEQUENCE</scope>
    <source>
        <strain evidence="3">NM79_F5</strain>
    </source>
</reference>
<feature type="domain" description="Recombinase" evidence="2">
    <location>
        <begin position="167"/>
        <end position="291"/>
    </location>
</feature>
<evidence type="ECO:0000313" key="4">
    <source>
        <dbReference type="Proteomes" id="UP000656077"/>
    </source>
</evidence>
<feature type="domain" description="Resolvase/invertase-type recombinase catalytic" evidence="1">
    <location>
        <begin position="11"/>
        <end position="159"/>
    </location>
</feature>
<sequence>MISVNNGGKRKVAFYARVSTEHESQVSAFENQMKWCYKIMAEHPEWELVEEYSDKGITGTQAKKRPSFLKMIEDALKGNFDLIITREVSRFGRNIVEVINYAKKLKDNGVEIKFISDEISTFDKNGGEKLAEISASAERESRKTSERVTAGQEIARKKNVLYGSGNILGYNRVGKTFVIDDEQAETVRMIFDMYLNGHGVRAIRTELLKQEKKNSKGQIKWFESTISRILENPMYIGKQYQNKTKVVDYLNHIVKVNDKSEYVLIQGTFKSIISEEDFEKAQEIKKKRVKKNFGQKPIGIKSTKDKWMHLLECDCGAKFQQYKWRKDEKTGQIKKGYVCRNRRTNGTTQFRLENNLPLDGVCDRKTLCDWHLELMIKDILEEIWGYRKESVIRVFELIKENFENDEINNAKKLKELNSKIESYNQKRSKLLDLYTDETIGKGEFISKRAEFDENIKRNQDEIRRIEGSVDSEKDSRENKLNSIEKALEEIINFDVERLDEDLIKKLVSKVIARGDSEFEWYLNISDNLEEDVFNIMPNEKLDIKRQKSIETRDTKYILAFKSIITLDRAREYKKKYNKYVRENQWTDIKFNVYVK</sequence>
<evidence type="ECO:0000259" key="1">
    <source>
        <dbReference type="PROSITE" id="PS51736"/>
    </source>
</evidence>
<dbReference type="AlphaFoldDB" id="A0A964RK69"/>
<dbReference type="GO" id="GO:0000150">
    <property type="term" value="F:DNA strand exchange activity"/>
    <property type="evidence" value="ECO:0007669"/>
    <property type="project" value="InterPro"/>
</dbReference>
<gene>
    <name evidence="3" type="ORF">GKZ28_05270</name>
</gene>
<evidence type="ECO:0008006" key="5">
    <source>
        <dbReference type="Google" id="ProtNLM"/>
    </source>
</evidence>
<dbReference type="InterPro" id="IPR038109">
    <property type="entry name" value="DNA_bind_recomb_sf"/>
</dbReference>
<proteinExistence type="predicted"/>
<dbReference type="Gene3D" id="3.40.50.1390">
    <property type="entry name" value="Resolvase, N-terminal catalytic domain"/>
    <property type="match status" value="1"/>
</dbReference>
<dbReference type="InterPro" id="IPR050639">
    <property type="entry name" value="SSR_resolvase"/>
</dbReference>
<dbReference type="PROSITE" id="PS51737">
    <property type="entry name" value="RECOMBINASE_DNA_BIND"/>
    <property type="match status" value="1"/>
</dbReference>
<dbReference type="Proteomes" id="UP000656077">
    <property type="component" value="Unassembled WGS sequence"/>
</dbReference>
<dbReference type="GO" id="GO:0003677">
    <property type="term" value="F:DNA binding"/>
    <property type="evidence" value="ECO:0007669"/>
    <property type="project" value="InterPro"/>
</dbReference>
<dbReference type="InterPro" id="IPR036162">
    <property type="entry name" value="Resolvase-like_N_sf"/>
</dbReference>
<dbReference type="SMART" id="SM00857">
    <property type="entry name" value="Resolvase"/>
    <property type="match status" value="1"/>
</dbReference>
<dbReference type="EMBL" id="WSRQ01000006">
    <property type="protein sequence ID" value="MVX63108.1"/>
    <property type="molecule type" value="Genomic_DNA"/>
</dbReference>
<dbReference type="PANTHER" id="PTHR30461:SF23">
    <property type="entry name" value="DNA RECOMBINASE-RELATED"/>
    <property type="match status" value="1"/>
</dbReference>
<dbReference type="Gene3D" id="3.90.1750.20">
    <property type="entry name" value="Putative Large Serine Recombinase, Chain B, Domain 2"/>
    <property type="match status" value="1"/>
</dbReference>
<dbReference type="PROSITE" id="PS51736">
    <property type="entry name" value="RECOMBINASES_3"/>
    <property type="match status" value="1"/>
</dbReference>
<evidence type="ECO:0000313" key="3">
    <source>
        <dbReference type="EMBL" id="MVX63108.1"/>
    </source>
</evidence>
<name>A0A964RK69_9CLOT</name>
<dbReference type="RefSeq" id="WP_160358311.1">
    <property type="nucleotide sequence ID" value="NZ_WSRQ01000006.1"/>
</dbReference>
<organism evidence="3 4">
    <name type="scientific">Clostridium chromiireducens</name>
    <dbReference type="NCBI Taxonomy" id="225345"/>
    <lineage>
        <taxon>Bacteria</taxon>
        <taxon>Bacillati</taxon>
        <taxon>Bacillota</taxon>
        <taxon>Clostridia</taxon>
        <taxon>Eubacteriales</taxon>
        <taxon>Clostridiaceae</taxon>
        <taxon>Clostridium</taxon>
    </lineage>
</organism>
<dbReference type="SUPFAM" id="SSF53041">
    <property type="entry name" value="Resolvase-like"/>
    <property type="match status" value="1"/>
</dbReference>
<accession>A0A964RK69</accession>
<dbReference type="Pfam" id="PF00239">
    <property type="entry name" value="Resolvase"/>
    <property type="match status" value="1"/>
</dbReference>
<dbReference type="Pfam" id="PF07508">
    <property type="entry name" value="Recombinase"/>
    <property type="match status" value="1"/>
</dbReference>
<dbReference type="InterPro" id="IPR006119">
    <property type="entry name" value="Resolv_N"/>
</dbReference>
<evidence type="ECO:0000259" key="2">
    <source>
        <dbReference type="PROSITE" id="PS51737"/>
    </source>
</evidence>
<comment type="caution">
    <text evidence="3">The sequence shown here is derived from an EMBL/GenBank/DDBJ whole genome shotgun (WGS) entry which is preliminary data.</text>
</comment>